<protein>
    <submittedName>
        <fullName evidence="10">Efflux RND transporter permease subunit</fullName>
    </submittedName>
</protein>
<evidence type="ECO:0000256" key="5">
    <source>
        <dbReference type="ARBA" id="ARBA00022692"/>
    </source>
</evidence>
<keyword evidence="7 9" id="KW-0472">Membrane</keyword>
<dbReference type="Proteomes" id="UP001202961">
    <property type="component" value="Unassembled WGS sequence"/>
</dbReference>
<evidence type="ECO:0000313" key="11">
    <source>
        <dbReference type="Proteomes" id="UP001202961"/>
    </source>
</evidence>
<feature type="compositionally biased region" description="Polar residues" evidence="8">
    <location>
        <begin position="1063"/>
        <end position="1083"/>
    </location>
</feature>
<gene>
    <name evidence="10" type="ORF">NB063_09025</name>
</gene>
<name>A0ABT0U1H0_9BACT</name>
<keyword evidence="4" id="KW-1003">Cell membrane</keyword>
<dbReference type="Gene3D" id="3.30.70.1440">
    <property type="entry name" value="Multidrug efflux transporter AcrB pore domain"/>
    <property type="match status" value="1"/>
</dbReference>
<dbReference type="Gene3D" id="1.20.1640.10">
    <property type="entry name" value="Multidrug efflux transporter AcrB transmembrane domain"/>
    <property type="match status" value="2"/>
</dbReference>
<dbReference type="RefSeq" id="WP_250928407.1">
    <property type="nucleotide sequence ID" value="NZ_JAMQBK010000024.1"/>
</dbReference>
<evidence type="ECO:0000256" key="7">
    <source>
        <dbReference type="ARBA" id="ARBA00023136"/>
    </source>
</evidence>
<keyword evidence="11" id="KW-1185">Reference proteome</keyword>
<dbReference type="SUPFAM" id="SSF82714">
    <property type="entry name" value="Multidrug efflux transporter AcrB TolC docking domain, DN and DC subdomains"/>
    <property type="match status" value="2"/>
</dbReference>
<feature type="transmembrane region" description="Helical" evidence="9">
    <location>
        <begin position="1003"/>
        <end position="1033"/>
    </location>
</feature>
<sequence>MLNSIIRFALKQRLLVIAVALFLVGFGTWQAMQAPIDVFPDLNRPRVVIMTEAPGLAPEEVETLVTFPIETAVNGANGVQAVRSASGVGISVIYVEFDWNTDIYNDRQIVAERLQLVQERMPKGVKPTLAPVSSIMGQILMLGMWSNDGATEPLELRTLGDWVVRQRLLTIPGVSQVFTMGGGRKQFQVLVDPDAMLRFGIALHEVKKAVQDSNQNATGGYLDEQGPNELLVRGLGRVQSIEDLQKVVVTMKEGRPISLGQIARVIEGPQVKRGDSSAWVRNEEGEFSGGPAVILTINKQPGADTRRVTEDVMAAIDELRPSLPGDLRIEPLYTQKSFIDRAIENVVEALRDGGILVVIILFLFLMNVRTTFITLTAIPLSLVMTAIVFSIFGLSINTMTLGGLAVAIGELVDDAIVDVENIYRRLKENRGSDNPKHPLLVVFRASIEIRNSIVFGTMIVILVFLPLFALSGMEGRLFAPLGVAYIVSILSSLLVSLTVTPVLSYWLLGKQKLKGHEKDGFVLRGIKWIGDKVIRFSLTVPRFNLAVTAILVALSGMFLMSLERDFLPPFNEGAVQLNVVLPPGTSLATSNDISSRVETRLREIEDIEGFIRRTGRAELDEHAEGVNMSEFILELDPESPRSREEQLEEIREAMADIPGIVTAVEQPIAHLISHMISGVKAQIGIKIYGDDLDLLRRKAGEMEAAMKAVPGTKDVLVEPQVIIPQLRIELDRDKLLLYGLSAVEVNEFIETALNGQVVSEILIGQRTFDLMLRLDEDYRENLQTLRRLTIDLADGGKLPLESVANIYESGGPNTINREDVRRRIVLQCNVSDRGVVDVVQDVQKKVQPIVESLPPGYFVQYSGQFESQQSASRVIGVLFAVSLVGVFLVLYTMFRSVNLSLQVMMALPMAFIGSVAALVITGQTLTVAAMVGFISLAGIASRNGILLLNHYLHLVQHEGEDWTKEMIVRAGLERLAPVLMTALTSGIGLVPLVMAAGEPGKEILYPVATVILGGLISSTLLDFFVHPALFWLIGLKSAERVVNESRTDIPLFEESEDEESHQRNNPSPSRTTETSQPLSEPAT</sequence>
<keyword evidence="6 9" id="KW-1133">Transmembrane helix</keyword>
<dbReference type="NCBIfam" id="TIGR00914">
    <property type="entry name" value="2A0601"/>
    <property type="match status" value="1"/>
</dbReference>
<feature type="transmembrane region" description="Helical" evidence="9">
    <location>
        <begin position="483"/>
        <end position="508"/>
    </location>
</feature>
<comment type="caution">
    <text evidence="10">The sequence shown here is derived from an EMBL/GenBank/DDBJ whole genome shotgun (WGS) entry which is preliminary data.</text>
</comment>
<feature type="transmembrane region" description="Helical" evidence="9">
    <location>
        <begin position="874"/>
        <end position="894"/>
    </location>
</feature>
<dbReference type="InterPro" id="IPR004763">
    <property type="entry name" value="CusA-like"/>
</dbReference>
<evidence type="ECO:0000256" key="2">
    <source>
        <dbReference type="ARBA" id="ARBA00010942"/>
    </source>
</evidence>
<feature type="transmembrane region" description="Helical" evidence="9">
    <location>
        <begin position="543"/>
        <end position="562"/>
    </location>
</feature>
<keyword evidence="5 9" id="KW-0812">Transmembrane</keyword>
<comment type="subcellular location">
    <subcellularLocation>
        <location evidence="1">Cell membrane</location>
        <topology evidence="1">Multi-pass membrane protein</topology>
    </subcellularLocation>
</comment>
<dbReference type="Gene3D" id="3.30.70.1320">
    <property type="entry name" value="Multidrug efflux transporter AcrB pore domain like"/>
    <property type="match status" value="1"/>
</dbReference>
<comment type="similarity">
    <text evidence="2">Belongs to the resistance-nodulation-cell division (RND) (TC 2.A.6) family.</text>
</comment>
<dbReference type="PANTHER" id="PTHR32063">
    <property type="match status" value="1"/>
</dbReference>
<feature type="region of interest" description="Disordered" evidence="8">
    <location>
        <begin position="1049"/>
        <end position="1083"/>
    </location>
</feature>
<evidence type="ECO:0000313" key="10">
    <source>
        <dbReference type="EMBL" id="MCM2370747.1"/>
    </source>
</evidence>
<evidence type="ECO:0000256" key="9">
    <source>
        <dbReference type="SAM" id="Phobius"/>
    </source>
</evidence>
<accession>A0ABT0U1H0</accession>
<evidence type="ECO:0000256" key="6">
    <source>
        <dbReference type="ARBA" id="ARBA00022989"/>
    </source>
</evidence>
<evidence type="ECO:0000256" key="8">
    <source>
        <dbReference type="SAM" id="MobiDB-lite"/>
    </source>
</evidence>
<dbReference type="InterPro" id="IPR001036">
    <property type="entry name" value="Acrflvin-R"/>
</dbReference>
<dbReference type="SUPFAM" id="SSF82866">
    <property type="entry name" value="Multidrug efflux transporter AcrB transmembrane domain"/>
    <property type="match status" value="2"/>
</dbReference>
<dbReference type="PANTHER" id="PTHR32063:SF4">
    <property type="entry name" value="SLR6043 PROTEIN"/>
    <property type="match status" value="1"/>
</dbReference>
<dbReference type="Gene3D" id="3.30.2090.10">
    <property type="entry name" value="Multidrug efflux transporter AcrB TolC docking domain, DN and DC subdomains"/>
    <property type="match status" value="2"/>
</dbReference>
<dbReference type="PRINTS" id="PR00702">
    <property type="entry name" value="ACRIFLAVINRP"/>
</dbReference>
<keyword evidence="3" id="KW-0813">Transport</keyword>
<dbReference type="InterPro" id="IPR027463">
    <property type="entry name" value="AcrB_DN_DC_subdom"/>
</dbReference>
<dbReference type="EMBL" id="JAMQBK010000024">
    <property type="protein sequence ID" value="MCM2370747.1"/>
    <property type="molecule type" value="Genomic_DNA"/>
</dbReference>
<feature type="transmembrane region" description="Helical" evidence="9">
    <location>
        <begin position="372"/>
        <end position="392"/>
    </location>
</feature>
<feature type="transmembrane region" description="Helical" evidence="9">
    <location>
        <begin position="927"/>
        <end position="954"/>
    </location>
</feature>
<proteinExistence type="inferred from homology"/>
<feature type="transmembrane region" description="Helical" evidence="9">
    <location>
        <begin position="975"/>
        <end position="997"/>
    </location>
</feature>
<evidence type="ECO:0000256" key="3">
    <source>
        <dbReference type="ARBA" id="ARBA00022448"/>
    </source>
</evidence>
<organism evidence="10 11">
    <name type="scientific">Aporhodopirellula aestuarii</name>
    <dbReference type="NCBI Taxonomy" id="2950107"/>
    <lineage>
        <taxon>Bacteria</taxon>
        <taxon>Pseudomonadati</taxon>
        <taxon>Planctomycetota</taxon>
        <taxon>Planctomycetia</taxon>
        <taxon>Pirellulales</taxon>
        <taxon>Pirellulaceae</taxon>
        <taxon>Aporhodopirellula</taxon>
    </lineage>
</organism>
<dbReference type="SUPFAM" id="SSF82693">
    <property type="entry name" value="Multidrug efflux transporter AcrB pore domain, PN1, PN2, PC1 and PC2 subdomains"/>
    <property type="match status" value="3"/>
</dbReference>
<feature type="transmembrane region" description="Helical" evidence="9">
    <location>
        <begin position="453"/>
        <end position="471"/>
    </location>
</feature>
<dbReference type="Pfam" id="PF00873">
    <property type="entry name" value="ACR_tran"/>
    <property type="match status" value="1"/>
</dbReference>
<feature type="transmembrane region" description="Helical" evidence="9">
    <location>
        <begin position="901"/>
        <end position="921"/>
    </location>
</feature>
<dbReference type="Gene3D" id="3.30.70.1430">
    <property type="entry name" value="Multidrug efflux transporter AcrB pore domain"/>
    <property type="match status" value="2"/>
</dbReference>
<evidence type="ECO:0000256" key="1">
    <source>
        <dbReference type="ARBA" id="ARBA00004651"/>
    </source>
</evidence>
<reference evidence="10 11" key="1">
    <citation type="journal article" date="2022" name="Syst. Appl. Microbiol.">
        <title>Rhodopirellula aestuarii sp. nov., a novel member of the genus Rhodopirellula isolated from brackish sediments collected in the Tagus River estuary, Portugal.</title>
        <authorList>
            <person name="Vitorino I.R."/>
            <person name="Klimek D."/>
            <person name="Calusinska M."/>
            <person name="Lobo-da-Cunha A."/>
            <person name="Vasconcelos V."/>
            <person name="Lage O.M."/>
        </authorList>
    </citation>
    <scope>NUCLEOTIDE SEQUENCE [LARGE SCALE GENOMIC DNA]</scope>
    <source>
        <strain evidence="10 11">ICT_H3.1</strain>
    </source>
</reference>
<evidence type="ECO:0000256" key="4">
    <source>
        <dbReference type="ARBA" id="ARBA00022475"/>
    </source>
</evidence>